<dbReference type="EMBL" id="NEDP02003531">
    <property type="protein sequence ID" value="OWF48489.1"/>
    <property type="molecule type" value="Genomic_DNA"/>
</dbReference>
<evidence type="ECO:0000313" key="10">
    <source>
        <dbReference type="Proteomes" id="UP000242188"/>
    </source>
</evidence>
<dbReference type="SMART" id="SM00212">
    <property type="entry name" value="UBCc"/>
    <property type="match status" value="1"/>
</dbReference>
<dbReference type="Pfam" id="PF00179">
    <property type="entry name" value="UQ_con"/>
    <property type="match status" value="1"/>
</dbReference>
<evidence type="ECO:0000313" key="9">
    <source>
        <dbReference type="EMBL" id="OWF48489.1"/>
    </source>
</evidence>
<evidence type="ECO:0000256" key="7">
    <source>
        <dbReference type="ARBA" id="ARBA00022840"/>
    </source>
</evidence>
<reference evidence="9 10" key="1">
    <citation type="journal article" date="2017" name="Nat. Ecol. Evol.">
        <title>Scallop genome provides insights into evolution of bilaterian karyotype and development.</title>
        <authorList>
            <person name="Wang S."/>
            <person name="Zhang J."/>
            <person name="Jiao W."/>
            <person name="Li J."/>
            <person name="Xun X."/>
            <person name="Sun Y."/>
            <person name="Guo X."/>
            <person name="Huan P."/>
            <person name="Dong B."/>
            <person name="Zhang L."/>
            <person name="Hu X."/>
            <person name="Sun X."/>
            <person name="Wang J."/>
            <person name="Zhao C."/>
            <person name="Wang Y."/>
            <person name="Wang D."/>
            <person name="Huang X."/>
            <person name="Wang R."/>
            <person name="Lv J."/>
            <person name="Li Y."/>
            <person name="Zhang Z."/>
            <person name="Liu B."/>
            <person name="Lu W."/>
            <person name="Hui Y."/>
            <person name="Liang J."/>
            <person name="Zhou Z."/>
            <person name="Hou R."/>
            <person name="Li X."/>
            <person name="Liu Y."/>
            <person name="Li H."/>
            <person name="Ning X."/>
            <person name="Lin Y."/>
            <person name="Zhao L."/>
            <person name="Xing Q."/>
            <person name="Dou J."/>
            <person name="Li Y."/>
            <person name="Mao J."/>
            <person name="Guo H."/>
            <person name="Dou H."/>
            <person name="Li T."/>
            <person name="Mu C."/>
            <person name="Jiang W."/>
            <person name="Fu Q."/>
            <person name="Fu X."/>
            <person name="Miao Y."/>
            <person name="Liu J."/>
            <person name="Yu Q."/>
            <person name="Li R."/>
            <person name="Liao H."/>
            <person name="Li X."/>
            <person name="Kong Y."/>
            <person name="Jiang Z."/>
            <person name="Chourrout D."/>
            <person name="Li R."/>
            <person name="Bao Z."/>
        </authorList>
    </citation>
    <scope>NUCLEOTIDE SEQUENCE [LARGE SCALE GENOMIC DNA]</scope>
    <source>
        <strain evidence="9 10">PY_sf001</strain>
    </source>
</reference>
<sequence length="167" mass="18954">MALKLITKQLQDLYRDIPDEYGLSAGPLEDDMLHWQAAIPGPENSPYAGGTFCLQITFTTDYPFKAPKIKFGTEIFHPNVEKDGKICMDFLQTEWKPSFSIGYILMAISSLMHTPNIENPADQDVANMYLNNQEEFVRIATEWTRTYAIRTTQECRPVTVPAVTEAL</sequence>
<comment type="pathway">
    <text evidence="2">Protein modification; protein ubiquitination.</text>
</comment>
<comment type="catalytic activity">
    <reaction evidence="1">
        <text>S-ubiquitinyl-[E1 ubiquitin-activating enzyme]-L-cysteine + [E2 ubiquitin-conjugating enzyme]-L-cysteine = [E1 ubiquitin-activating enzyme]-L-cysteine + S-ubiquitinyl-[E2 ubiquitin-conjugating enzyme]-L-cysteine.</text>
        <dbReference type="EC" id="2.3.2.23"/>
    </reaction>
</comment>
<evidence type="ECO:0000256" key="1">
    <source>
        <dbReference type="ARBA" id="ARBA00000485"/>
    </source>
</evidence>
<dbReference type="AlphaFoldDB" id="A0A210QIG9"/>
<feature type="domain" description="UBC core" evidence="8">
    <location>
        <begin position="1"/>
        <end position="149"/>
    </location>
</feature>
<evidence type="ECO:0000256" key="2">
    <source>
        <dbReference type="ARBA" id="ARBA00004906"/>
    </source>
</evidence>
<dbReference type="FunFam" id="3.10.110.10:FF:000101">
    <property type="entry name" value="Ubiquitin-conjugating enzyme E2 D2"/>
    <property type="match status" value="1"/>
</dbReference>
<evidence type="ECO:0000256" key="5">
    <source>
        <dbReference type="ARBA" id="ARBA00022741"/>
    </source>
</evidence>
<proteinExistence type="predicted"/>
<keyword evidence="6" id="KW-0833">Ubl conjugation pathway</keyword>
<evidence type="ECO:0000256" key="6">
    <source>
        <dbReference type="ARBA" id="ARBA00022786"/>
    </source>
</evidence>
<dbReference type="Proteomes" id="UP000242188">
    <property type="component" value="Unassembled WGS sequence"/>
</dbReference>
<dbReference type="OrthoDB" id="7851174at2759"/>
<dbReference type="EC" id="2.3.2.23" evidence="3"/>
<gene>
    <name evidence="9" type="ORF">KP79_PYT05896</name>
</gene>
<protein>
    <recommendedName>
        <fullName evidence="3">E2 ubiquitin-conjugating enzyme</fullName>
        <ecNumber evidence="3">2.3.2.23</ecNumber>
    </recommendedName>
</protein>
<accession>A0A210QIG9</accession>
<keyword evidence="5" id="KW-0547">Nucleotide-binding</keyword>
<dbReference type="GO" id="GO:0005524">
    <property type="term" value="F:ATP binding"/>
    <property type="evidence" value="ECO:0007669"/>
    <property type="project" value="UniProtKB-KW"/>
</dbReference>
<dbReference type="InterPro" id="IPR050113">
    <property type="entry name" value="Ub_conjugating_enzyme"/>
</dbReference>
<evidence type="ECO:0000256" key="3">
    <source>
        <dbReference type="ARBA" id="ARBA00012486"/>
    </source>
</evidence>
<dbReference type="SUPFAM" id="SSF54495">
    <property type="entry name" value="UBC-like"/>
    <property type="match status" value="1"/>
</dbReference>
<keyword evidence="10" id="KW-1185">Reference proteome</keyword>
<dbReference type="PANTHER" id="PTHR24067">
    <property type="entry name" value="UBIQUITIN-CONJUGATING ENZYME E2"/>
    <property type="match status" value="1"/>
</dbReference>
<organism evidence="9 10">
    <name type="scientific">Mizuhopecten yessoensis</name>
    <name type="common">Japanese scallop</name>
    <name type="synonym">Patinopecten yessoensis</name>
    <dbReference type="NCBI Taxonomy" id="6573"/>
    <lineage>
        <taxon>Eukaryota</taxon>
        <taxon>Metazoa</taxon>
        <taxon>Spiralia</taxon>
        <taxon>Lophotrochozoa</taxon>
        <taxon>Mollusca</taxon>
        <taxon>Bivalvia</taxon>
        <taxon>Autobranchia</taxon>
        <taxon>Pteriomorphia</taxon>
        <taxon>Pectinida</taxon>
        <taxon>Pectinoidea</taxon>
        <taxon>Pectinidae</taxon>
        <taxon>Mizuhopecten</taxon>
    </lineage>
</organism>
<dbReference type="STRING" id="6573.A0A210QIG9"/>
<dbReference type="GO" id="GO:0061631">
    <property type="term" value="F:ubiquitin conjugating enzyme activity"/>
    <property type="evidence" value="ECO:0007669"/>
    <property type="project" value="UniProtKB-EC"/>
</dbReference>
<dbReference type="PROSITE" id="PS50127">
    <property type="entry name" value="UBC_2"/>
    <property type="match status" value="1"/>
</dbReference>
<name>A0A210QIG9_MIZYE</name>
<dbReference type="InterPro" id="IPR016135">
    <property type="entry name" value="UBQ-conjugating_enzyme/RWD"/>
</dbReference>
<evidence type="ECO:0000259" key="8">
    <source>
        <dbReference type="PROSITE" id="PS50127"/>
    </source>
</evidence>
<keyword evidence="4" id="KW-0808">Transferase</keyword>
<dbReference type="Gene3D" id="3.10.110.10">
    <property type="entry name" value="Ubiquitin Conjugating Enzyme"/>
    <property type="match status" value="1"/>
</dbReference>
<comment type="caution">
    <text evidence="9">The sequence shown here is derived from an EMBL/GenBank/DDBJ whole genome shotgun (WGS) entry which is preliminary data.</text>
</comment>
<evidence type="ECO:0000256" key="4">
    <source>
        <dbReference type="ARBA" id="ARBA00022679"/>
    </source>
</evidence>
<keyword evidence="7" id="KW-0067">ATP-binding</keyword>
<dbReference type="InterPro" id="IPR000608">
    <property type="entry name" value="UBC"/>
</dbReference>